<dbReference type="GO" id="GO:0019843">
    <property type="term" value="F:rRNA binding"/>
    <property type="evidence" value="ECO:0007669"/>
    <property type="project" value="UniProtKB-UniRule"/>
</dbReference>
<organism evidence="8">
    <name type="scientific">Danaea sellowiana</name>
    <dbReference type="NCBI Taxonomy" id="2764331"/>
    <lineage>
        <taxon>Eukaryota</taxon>
        <taxon>Viridiplantae</taxon>
        <taxon>Streptophyta</taxon>
        <taxon>Embryophyta</taxon>
        <taxon>Tracheophyta</taxon>
        <taxon>Polypodiopsida</taxon>
        <taxon>Marattiidae</taxon>
        <taxon>Marattiales</taxon>
        <taxon>Marattiaceae</taxon>
        <taxon>Danaea</taxon>
    </lineage>
</organism>
<protein>
    <recommendedName>
        <fullName evidence="6">Large ribosomal subunit protein uL23c</fullName>
    </recommendedName>
</protein>
<keyword evidence="8" id="KW-0150">Chloroplast</keyword>
<comment type="function">
    <text evidence="6">Binds to 23S rRNA.</text>
</comment>
<comment type="similarity">
    <text evidence="1 6 7">Belongs to the universal ribosomal protein uL23 family.</text>
</comment>
<dbReference type="Gene3D" id="3.30.70.330">
    <property type="match status" value="1"/>
</dbReference>
<proteinExistence type="inferred from homology"/>
<dbReference type="HAMAP" id="MF_01369_B">
    <property type="entry name" value="Ribosomal_uL23_B"/>
    <property type="match status" value="1"/>
</dbReference>
<geneLocation type="chloroplast" evidence="8"/>
<dbReference type="GO" id="GO:0009507">
    <property type="term" value="C:chloroplast"/>
    <property type="evidence" value="ECO:0007669"/>
    <property type="project" value="UniProtKB-SubCell"/>
</dbReference>
<dbReference type="GO" id="GO:0003735">
    <property type="term" value="F:structural constituent of ribosome"/>
    <property type="evidence" value="ECO:0007669"/>
    <property type="project" value="InterPro"/>
</dbReference>
<comment type="subunit">
    <text evidence="6">Part of the 50S ribosomal subunit.</text>
</comment>
<dbReference type="SUPFAM" id="SSF54189">
    <property type="entry name" value="Ribosomal proteins S24e, L23 and L15e"/>
    <property type="match status" value="1"/>
</dbReference>
<keyword evidence="5 6" id="KW-0687">Ribonucleoprotein</keyword>
<dbReference type="GO" id="GO:0006412">
    <property type="term" value="P:translation"/>
    <property type="evidence" value="ECO:0007669"/>
    <property type="project" value="UniProtKB-UniRule"/>
</dbReference>
<dbReference type="Pfam" id="PF00276">
    <property type="entry name" value="Ribosomal_L23"/>
    <property type="match status" value="1"/>
</dbReference>
<dbReference type="AlphaFoldDB" id="A0A7G7YH14"/>
<evidence type="ECO:0000256" key="1">
    <source>
        <dbReference type="ARBA" id="ARBA00006700"/>
    </source>
</evidence>
<keyword evidence="2 6" id="KW-0699">rRNA-binding</keyword>
<keyword evidence="8" id="KW-0934">Plastid</keyword>
<name>A0A7G7YH14_9MONI</name>
<dbReference type="PANTHER" id="PTHR11620">
    <property type="entry name" value="60S RIBOSOMAL PROTEIN L23A"/>
    <property type="match status" value="1"/>
</dbReference>
<dbReference type="InterPro" id="IPR001014">
    <property type="entry name" value="Ribosomal_uL23_CS"/>
</dbReference>
<gene>
    <name evidence="6 8" type="primary">rpl23</name>
</gene>
<evidence type="ECO:0000256" key="7">
    <source>
        <dbReference type="RuleBase" id="RU003934"/>
    </source>
</evidence>
<dbReference type="PROSITE" id="PS00050">
    <property type="entry name" value="RIBOSOMAL_L23"/>
    <property type="match status" value="1"/>
</dbReference>
<evidence type="ECO:0000313" key="8">
    <source>
        <dbReference type="EMBL" id="QNH93784.1"/>
    </source>
</evidence>
<accession>A0A7G7YH14</accession>
<sequence length="92" mass="11066">MDDINKQVLTEKTIRLLQNNQYTFDVELESTKTEIKNWVEKFFNVKVKAMNSLRSTKKKRNRRIRIKKSVVDYKRMIITLQPGYSIPLFLNE</sequence>
<reference evidence="8" key="1">
    <citation type="journal article" date="2020" name="Cladistics">
        <title>Exploring the phylogeny of the marattialean ferns.</title>
        <authorList>
            <person name="Lehtonen S."/>
            <person name="Poczai P."/>
            <person name="Sablok G."/>
            <person name="Hyvoenen J."/>
            <person name="Karger D.N."/>
            <person name="Flores J."/>
        </authorList>
    </citation>
    <scope>NUCLEOTIDE SEQUENCE</scope>
</reference>
<dbReference type="EMBL" id="MN412588">
    <property type="protein sequence ID" value="QNH93784.1"/>
    <property type="molecule type" value="Genomic_DNA"/>
</dbReference>
<keyword evidence="4 6" id="KW-0689">Ribosomal protein</keyword>
<evidence type="ECO:0000256" key="3">
    <source>
        <dbReference type="ARBA" id="ARBA00022884"/>
    </source>
</evidence>
<dbReference type="GO" id="GO:1990904">
    <property type="term" value="C:ribonucleoprotein complex"/>
    <property type="evidence" value="ECO:0007669"/>
    <property type="project" value="UniProtKB-KW"/>
</dbReference>
<dbReference type="RefSeq" id="YP_009973893.1">
    <property type="nucleotide sequence ID" value="NC_051976.1"/>
</dbReference>
<dbReference type="InterPro" id="IPR013025">
    <property type="entry name" value="Ribosomal_uL23-like"/>
</dbReference>
<dbReference type="InterPro" id="IPR012677">
    <property type="entry name" value="Nucleotide-bd_a/b_plait_sf"/>
</dbReference>
<dbReference type="GO" id="GO:0005840">
    <property type="term" value="C:ribosome"/>
    <property type="evidence" value="ECO:0007669"/>
    <property type="project" value="UniProtKB-KW"/>
</dbReference>
<keyword evidence="3 6" id="KW-0694">RNA-binding</keyword>
<dbReference type="GeneID" id="60459500"/>
<dbReference type="InterPro" id="IPR012678">
    <property type="entry name" value="Ribosomal_uL23/eL15/eS24_sf"/>
</dbReference>
<evidence type="ECO:0000256" key="2">
    <source>
        <dbReference type="ARBA" id="ARBA00022730"/>
    </source>
</evidence>
<evidence type="ECO:0000256" key="6">
    <source>
        <dbReference type="HAMAP-Rule" id="MF_01369"/>
    </source>
</evidence>
<comment type="subcellular location">
    <subcellularLocation>
        <location evidence="6">Plastid</location>
        <location evidence="6">Chloroplast</location>
    </subcellularLocation>
</comment>
<evidence type="ECO:0000256" key="5">
    <source>
        <dbReference type="ARBA" id="ARBA00023274"/>
    </source>
</evidence>
<evidence type="ECO:0000256" key="4">
    <source>
        <dbReference type="ARBA" id="ARBA00022980"/>
    </source>
</evidence>